<evidence type="ECO:0000313" key="5">
    <source>
        <dbReference type="Proteomes" id="UP000613840"/>
    </source>
</evidence>
<name>A0A917SHI6_9ACTN</name>
<reference evidence="4" key="1">
    <citation type="journal article" date="2014" name="Int. J. Syst. Evol. Microbiol.">
        <title>Complete genome sequence of Corynebacterium casei LMG S-19264T (=DSM 44701T), isolated from a smear-ripened cheese.</title>
        <authorList>
            <consortium name="US DOE Joint Genome Institute (JGI-PGF)"/>
            <person name="Walter F."/>
            <person name="Albersmeier A."/>
            <person name="Kalinowski J."/>
            <person name="Ruckert C."/>
        </authorList>
    </citation>
    <scope>NUCLEOTIDE SEQUENCE</scope>
    <source>
        <strain evidence="4">CGMCC 4.7306</strain>
    </source>
</reference>
<protein>
    <submittedName>
        <fullName evidence="4">16S RNA G1207 methylase RsmC</fullName>
    </submittedName>
</protein>
<dbReference type="EMBL" id="BMMZ01000019">
    <property type="protein sequence ID" value="GGL82644.1"/>
    <property type="molecule type" value="Genomic_DNA"/>
</dbReference>
<evidence type="ECO:0000259" key="3">
    <source>
        <dbReference type="Pfam" id="PF05175"/>
    </source>
</evidence>
<dbReference type="Pfam" id="PF05175">
    <property type="entry name" value="MTS"/>
    <property type="match status" value="1"/>
</dbReference>
<keyword evidence="1 4" id="KW-0489">Methyltransferase</keyword>
<accession>A0A917SHI6</accession>
<dbReference type="RefSeq" id="WP_188898313.1">
    <property type="nucleotide sequence ID" value="NZ_BMMZ01000019.1"/>
</dbReference>
<sequence>MTDHYFTNSPSAGTNRQTTTATIWGTEYQFITASGVFARSGLDIATNVLLRSLDPPTAASRLCDVGCGYGPIAVALADHCPRARVDAVDVNDAALALCAENAGLAGVADRVITLRPEQSDPAARYDEIWSNPPIRIGKQALHELLLQWLPRLASDGVMRMVVGKNLGADSLQSWLTEQGYPCDRVASAKGFRVLAARPRSSAL</sequence>
<dbReference type="Gene3D" id="3.40.50.150">
    <property type="entry name" value="Vaccinia Virus protein VP39"/>
    <property type="match status" value="1"/>
</dbReference>
<gene>
    <name evidence="4" type="ORF">GCM10011575_46170</name>
</gene>
<evidence type="ECO:0000256" key="1">
    <source>
        <dbReference type="ARBA" id="ARBA00022603"/>
    </source>
</evidence>
<proteinExistence type="predicted"/>
<dbReference type="AlphaFoldDB" id="A0A917SHI6"/>
<dbReference type="GO" id="GO:0032259">
    <property type="term" value="P:methylation"/>
    <property type="evidence" value="ECO:0007669"/>
    <property type="project" value="UniProtKB-KW"/>
</dbReference>
<keyword evidence="2" id="KW-0808">Transferase</keyword>
<keyword evidence="5" id="KW-1185">Reference proteome</keyword>
<evidence type="ECO:0000256" key="2">
    <source>
        <dbReference type="ARBA" id="ARBA00022679"/>
    </source>
</evidence>
<dbReference type="InterPro" id="IPR046977">
    <property type="entry name" value="RsmC/RlmG"/>
</dbReference>
<organism evidence="4 5">
    <name type="scientific">Microlunatus endophyticus</name>
    <dbReference type="NCBI Taxonomy" id="1716077"/>
    <lineage>
        <taxon>Bacteria</taxon>
        <taxon>Bacillati</taxon>
        <taxon>Actinomycetota</taxon>
        <taxon>Actinomycetes</taxon>
        <taxon>Propionibacteriales</taxon>
        <taxon>Propionibacteriaceae</taxon>
        <taxon>Microlunatus</taxon>
    </lineage>
</organism>
<dbReference type="GO" id="GO:0008757">
    <property type="term" value="F:S-adenosylmethionine-dependent methyltransferase activity"/>
    <property type="evidence" value="ECO:0007669"/>
    <property type="project" value="InterPro"/>
</dbReference>
<dbReference type="CDD" id="cd02440">
    <property type="entry name" value="AdoMet_MTases"/>
    <property type="match status" value="1"/>
</dbReference>
<dbReference type="InterPro" id="IPR029063">
    <property type="entry name" value="SAM-dependent_MTases_sf"/>
</dbReference>
<dbReference type="InterPro" id="IPR007848">
    <property type="entry name" value="Small_mtfrase_dom"/>
</dbReference>
<reference evidence="4" key="2">
    <citation type="submission" date="2020-09" db="EMBL/GenBank/DDBJ databases">
        <authorList>
            <person name="Sun Q."/>
            <person name="Zhou Y."/>
        </authorList>
    </citation>
    <scope>NUCLEOTIDE SEQUENCE</scope>
    <source>
        <strain evidence="4">CGMCC 4.7306</strain>
    </source>
</reference>
<dbReference type="SUPFAM" id="SSF53335">
    <property type="entry name" value="S-adenosyl-L-methionine-dependent methyltransferases"/>
    <property type="match status" value="1"/>
</dbReference>
<dbReference type="Proteomes" id="UP000613840">
    <property type="component" value="Unassembled WGS sequence"/>
</dbReference>
<dbReference type="PANTHER" id="PTHR47816">
    <property type="entry name" value="RIBOSOMAL RNA SMALL SUBUNIT METHYLTRANSFERASE C"/>
    <property type="match status" value="1"/>
</dbReference>
<comment type="caution">
    <text evidence="4">The sequence shown here is derived from an EMBL/GenBank/DDBJ whole genome shotgun (WGS) entry which is preliminary data.</text>
</comment>
<feature type="domain" description="Methyltransferase small" evidence="3">
    <location>
        <begin position="27"/>
        <end position="194"/>
    </location>
</feature>
<evidence type="ECO:0000313" key="4">
    <source>
        <dbReference type="EMBL" id="GGL82644.1"/>
    </source>
</evidence>
<dbReference type="PANTHER" id="PTHR47816:SF4">
    <property type="entry name" value="RIBOSOMAL RNA SMALL SUBUNIT METHYLTRANSFERASE C"/>
    <property type="match status" value="1"/>
</dbReference>